<keyword evidence="4" id="KW-0732">Signal</keyword>
<dbReference type="PANTHER" id="PTHR11567:SF110">
    <property type="entry name" value="2-PHOSPHOXYLOSE PHOSPHATASE 1"/>
    <property type="match status" value="1"/>
</dbReference>
<evidence type="ECO:0000313" key="5">
    <source>
        <dbReference type="EMBL" id="RNF24874.1"/>
    </source>
</evidence>
<keyword evidence="3" id="KW-1133">Transmembrane helix</keyword>
<evidence type="ECO:0000256" key="1">
    <source>
        <dbReference type="ARBA" id="ARBA00005375"/>
    </source>
</evidence>
<keyword evidence="6" id="KW-1185">Reference proteome</keyword>
<dbReference type="EC" id="3.1.3.2" evidence="5"/>
<feature type="signal peptide" evidence="4">
    <location>
        <begin position="1"/>
        <end position="26"/>
    </location>
</feature>
<keyword evidence="3" id="KW-0812">Transmembrane</keyword>
<comment type="caution">
    <text evidence="5">The sequence shown here is derived from an EMBL/GenBank/DDBJ whole genome shotgun (WGS) entry which is preliminary data.</text>
</comment>
<dbReference type="PANTHER" id="PTHR11567">
    <property type="entry name" value="ACID PHOSPHATASE-RELATED"/>
    <property type="match status" value="1"/>
</dbReference>
<dbReference type="Proteomes" id="UP000284403">
    <property type="component" value="Unassembled WGS sequence"/>
</dbReference>
<feature type="chain" id="PRO_5019272416" evidence="4">
    <location>
        <begin position="27"/>
        <end position="492"/>
    </location>
</feature>
<evidence type="ECO:0000313" key="6">
    <source>
        <dbReference type="Proteomes" id="UP000284403"/>
    </source>
</evidence>
<evidence type="ECO:0000256" key="3">
    <source>
        <dbReference type="SAM" id="Phobius"/>
    </source>
</evidence>
<dbReference type="OrthoDB" id="5821688at2759"/>
<comment type="similarity">
    <text evidence="1">Belongs to the histidine acid phosphatase family.</text>
</comment>
<sequence>MQARVATPLLLLLLLLLLMAGPPCAASRQSATLLKVTVLTRNGARGLSRLTDGKMSCDDCELSAAGREVSLRLGAFLRSRYGDALGLGTHFNTTRVSVRAAQTARTIATGQAVTLGMFPRALPLVRSRPAEDDALLAVTQSWPSWILQDAWRSKAHLDDAWAAERLTPAARGTLSRFLPPGSAGLCERSPSLCALYVYDSWAANASAGRQDAALRPLLPAVQAVSRRLLWRLYGADPRDPQSREMGPLAGPLLREVLAGLSASDNDSSSSSTRLAVYVGPMPVVFAALSGLGLFGATNTLEENAPPLPQFGDAIVFEYAAAGAEHYVQVYQFTWTADGGSAGGYVDRRLDVTCMDAAGTTYASGTAVHGCSVADLRRYLDSLGAAEGRCFATAAELAAADCLSGKAPPAGSICHMYRAKCPAAACGGVPEAIADPSRGFACEDAELYKHTPYLAAAIVAVGAPCLLASSILGLYLFDRVRRWPCFRKRPTEL</sequence>
<proteinExistence type="inferred from homology"/>
<accession>A0A422Q4I4</accession>
<dbReference type="InterPro" id="IPR000560">
    <property type="entry name" value="His_Pase_clade-2"/>
</dbReference>
<dbReference type="CDD" id="cd07061">
    <property type="entry name" value="HP_HAP_like"/>
    <property type="match status" value="1"/>
</dbReference>
<keyword evidence="3" id="KW-0472">Membrane</keyword>
<evidence type="ECO:0000256" key="4">
    <source>
        <dbReference type="SAM" id="SignalP"/>
    </source>
</evidence>
<evidence type="ECO:0000256" key="2">
    <source>
        <dbReference type="ARBA" id="ARBA00022801"/>
    </source>
</evidence>
<keyword evidence="2 5" id="KW-0378">Hydrolase</keyword>
<dbReference type="RefSeq" id="XP_029230560.1">
    <property type="nucleotide sequence ID" value="XM_029369412.1"/>
</dbReference>
<gene>
    <name evidence="5" type="ORF">Tco025E_02487</name>
</gene>
<dbReference type="EMBL" id="MKKU01000094">
    <property type="protein sequence ID" value="RNF24874.1"/>
    <property type="molecule type" value="Genomic_DNA"/>
</dbReference>
<dbReference type="Gene3D" id="3.40.50.1240">
    <property type="entry name" value="Phosphoglycerate mutase-like"/>
    <property type="match status" value="1"/>
</dbReference>
<dbReference type="GeneID" id="40316098"/>
<dbReference type="InterPro" id="IPR029033">
    <property type="entry name" value="His_PPase_superfam"/>
</dbReference>
<reference evidence="5 6" key="1">
    <citation type="journal article" date="2018" name="BMC Genomics">
        <title>Genomic comparison of Trypanosoma conorhini and Trypanosoma rangeli to Trypanosoma cruzi strains of high and low virulence.</title>
        <authorList>
            <person name="Bradwell K.R."/>
            <person name="Koparde V.N."/>
            <person name="Matveyev A.V."/>
            <person name="Serrano M.G."/>
            <person name="Alves J.M."/>
            <person name="Parikh H."/>
            <person name="Huang B."/>
            <person name="Lee V."/>
            <person name="Espinosa-Alvarez O."/>
            <person name="Ortiz P.A."/>
            <person name="Costa-Martins A.G."/>
            <person name="Teixeira M.M."/>
            <person name="Buck G.A."/>
        </authorList>
    </citation>
    <scope>NUCLEOTIDE SEQUENCE [LARGE SCALE GENOMIC DNA]</scope>
    <source>
        <strain evidence="5 6">025E</strain>
    </source>
</reference>
<dbReference type="InterPro" id="IPR050645">
    <property type="entry name" value="Histidine_acid_phosphatase"/>
</dbReference>
<dbReference type="GO" id="GO:0003993">
    <property type="term" value="F:acid phosphatase activity"/>
    <property type="evidence" value="ECO:0007669"/>
    <property type="project" value="UniProtKB-EC"/>
</dbReference>
<dbReference type="Pfam" id="PF00328">
    <property type="entry name" value="His_Phos_2"/>
    <property type="match status" value="1"/>
</dbReference>
<dbReference type="AlphaFoldDB" id="A0A422Q4I4"/>
<feature type="transmembrane region" description="Helical" evidence="3">
    <location>
        <begin position="452"/>
        <end position="476"/>
    </location>
</feature>
<name>A0A422Q4I4_9TRYP</name>
<organism evidence="5 6">
    <name type="scientific">Trypanosoma conorhini</name>
    <dbReference type="NCBI Taxonomy" id="83891"/>
    <lineage>
        <taxon>Eukaryota</taxon>
        <taxon>Discoba</taxon>
        <taxon>Euglenozoa</taxon>
        <taxon>Kinetoplastea</taxon>
        <taxon>Metakinetoplastina</taxon>
        <taxon>Trypanosomatida</taxon>
        <taxon>Trypanosomatidae</taxon>
        <taxon>Trypanosoma</taxon>
    </lineage>
</organism>
<protein>
    <submittedName>
        <fullName evidence="5">Putative membrane-bound acid phosphatase 2</fullName>
        <ecNumber evidence="5">3.1.3.2</ecNumber>
    </submittedName>
</protein>
<dbReference type="SUPFAM" id="SSF53254">
    <property type="entry name" value="Phosphoglycerate mutase-like"/>
    <property type="match status" value="1"/>
</dbReference>